<name>A0A9N9GAS5_9GLOM</name>
<evidence type="ECO:0000313" key="2">
    <source>
        <dbReference type="Proteomes" id="UP000789508"/>
    </source>
</evidence>
<accession>A0A9N9GAS5</accession>
<proteinExistence type="predicted"/>
<dbReference type="AlphaFoldDB" id="A0A9N9GAS5"/>
<comment type="caution">
    <text evidence="1">The sequence shown here is derived from an EMBL/GenBank/DDBJ whole genome shotgun (WGS) entry which is preliminary data.</text>
</comment>
<gene>
    <name evidence="1" type="ORF">ALEPTO_LOCUS7615</name>
</gene>
<reference evidence="1" key="1">
    <citation type="submission" date="2021-06" db="EMBL/GenBank/DDBJ databases">
        <authorList>
            <person name="Kallberg Y."/>
            <person name="Tangrot J."/>
            <person name="Rosling A."/>
        </authorList>
    </citation>
    <scope>NUCLEOTIDE SEQUENCE</scope>
    <source>
        <strain evidence="1">FL130A</strain>
    </source>
</reference>
<organism evidence="1 2">
    <name type="scientific">Ambispora leptoticha</name>
    <dbReference type="NCBI Taxonomy" id="144679"/>
    <lineage>
        <taxon>Eukaryota</taxon>
        <taxon>Fungi</taxon>
        <taxon>Fungi incertae sedis</taxon>
        <taxon>Mucoromycota</taxon>
        <taxon>Glomeromycotina</taxon>
        <taxon>Glomeromycetes</taxon>
        <taxon>Archaeosporales</taxon>
        <taxon>Ambisporaceae</taxon>
        <taxon>Ambispora</taxon>
    </lineage>
</organism>
<feature type="non-terminal residue" evidence="1">
    <location>
        <position position="1"/>
    </location>
</feature>
<protein>
    <submittedName>
        <fullName evidence="1">9473_t:CDS:1</fullName>
    </submittedName>
</protein>
<dbReference type="EMBL" id="CAJVPS010003449">
    <property type="protein sequence ID" value="CAG8589060.1"/>
    <property type="molecule type" value="Genomic_DNA"/>
</dbReference>
<evidence type="ECO:0000313" key="1">
    <source>
        <dbReference type="EMBL" id="CAG8589060.1"/>
    </source>
</evidence>
<keyword evidence="2" id="KW-1185">Reference proteome</keyword>
<dbReference type="Proteomes" id="UP000789508">
    <property type="component" value="Unassembled WGS sequence"/>
</dbReference>
<sequence>KMLNESDHDGYNKYDRDYYYDKRYKKKISLIISSIIFLIIT</sequence>